<evidence type="ECO:0000313" key="1">
    <source>
        <dbReference type="EMBL" id="VYU26194.1"/>
    </source>
</evidence>
<name>A0A6N3DEE6_FLAPL</name>
<proteinExistence type="predicted"/>
<protein>
    <recommendedName>
        <fullName evidence="2">Phage transcriptional regulator, ArpU family</fullName>
    </recommendedName>
</protein>
<dbReference type="AlphaFoldDB" id="A0A6N3DEE6"/>
<reference evidence="1" key="1">
    <citation type="submission" date="2019-11" db="EMBL/GenBank/DDBJ databases">
        <authorList>
            <person name="Feng L."/>
        </authorList>
    </citation>
    <scope>NUCLEOTIDE SEQUENCE</scope>
    <source>
        <strain evidence="1">FplautiiLFYP42</strain>
    </source>
</reference>
<sequence length="182" mass="20736">MSKFQNYMKQFDIASNVTEDEVEKAEELLQLYSPLLRRAAQGIDDMEDFCVDSRRQSISDFITLAIDYDHDGDSKRIADRLAAMGHSMQLLSLMDAALVLVKADSLHGKRYYDILRMRYFDAYCNSNEDAFLSLGISSSTYYRNIKPAIRLFAANLWCIVIPNLILAEQVKSRNVGVLMGVE</sequence>
<evidence type="ECO:0008006" key="2">
    <source>
        <dbReference type="Google" id="ProtNLM"/>
    </source>
</evidence>
<gene>
    <name evidence="1" type="ORF">FPLFYP42_01749</name>
</gene>
<organism evidence="1">
    <name type="scientific">Flavonifractor plautii</name>
    <name type="common">Fusobacterium plautii</name>
    <dbReference type="NCBI Taxonomy" id="292800"/>
    <lineage>
        <taxon>Bacteria</taxon>
        <taxon>Bacillati</taxon>
        <taxon>Bacillota</taxon>
        <taxon>Clostridia</taxon>
        <taxon>Eubacteriales</taxon>
        <taxon>Oscillospiraceae</taxon>
        <taxon>Flavonifractor</taxon>
    </lineage>
</organism>
<dbReference type="EMBL" id="CACRUB010000031">
    <property type="protein sequence ID" value="VYU26194.1"/>
    <property type="molecule type" value="Genomic_DNA"/>
</dbReference>
<accession>A0A6N3DEE6</accession>